<evidence type="ECO:0000256" key="2">
    <source>
        <dbReference type="ARBA" id="ARBA00023002"/>
    </source>
</evidence>
<dbReference type="PANTHER" id="PTHR44196:SF1">
    <property type="entry name" value="DEHYDROGENASE_REDUCTASE SDR FAMILY MEMBER 7B"/>
    <property type="match status" value="1"/>
</dbReference>
<dbReference type="PATRIC" id="fig|226910.6.peg.922"/>
<reference evidence="4 5" key="1">
    <citation type="submission" date="2015-01" db="EMBL/GenBank/DDBJ databases">
        <title>Complete genome of Pseudomonas batumici UCM B-321 producer of the batumin antibiotic with strong antistaphilococcal and potential anticancer activity.</title>
        <authorList>
            <person name="Klochko V.V."/>
            <person name="Zelena L.B."/>
            <person name="Elena K.A."/>
            <person name="Reva O.N."/>
        </authorList>
    </citation>
    <scope>NUCLEOTIDE SEQUENCE [LARGE SCALE GENOMIC DNA]</scope>
    <source>
        <strain evidence="4 5">UCM B-321</strain>
    </source>
</reference>
<gene>
    <name evidence="4" type="ORF">UCMB321_0929</name>
</gene>
<dbReference type="Pfam" id="PF00106">
    <property type="entry name" value="adh_short"/>
    <property type="match status" value="1"/>
</dbReference>
<keyword evidence="2" id="KW-0560">Oxidoreductase</keyword>
<dbReference type="OrthoDB" id="335726at2"/>
<dbReference type="Gene3D" id="3.40.50.720">
    <property type="entry name" value="NAD(P)-binding Rossmann-like Domain"/>
    <property type="match status" value="1"/>
</dbReference>
<keyword evidence="5" id="KW-1185">Reference proteome</keyword>
<evidence type="ECO:0000313" key="5">
    <source>
        <dbReference type="Proteomes" id="UP000031535"/>
    </source>
</evidence>
<dbReference type="InterPro" id="IPR036291">
    <property type="entry name" value="NAD(P)-bd_dom_sf"/>
</dbReference>
<dbReference type="STRING" id="226910.UCMB321_0929"/>
<feature type="region of interest" description="Disordered" evidence="3">
    <location>
        <begin position="237"/>
        <end position="260"/>
    </location>
</feature>
<comment type="similarity">
    <text evidence="1">Belongs to the short-chain dehydrogenases/reductases (SDR) family.</text>
</comment>
<dbReference type="AlphaFoldDB" id="A0A0C2IEA2"/>
<proteinExistence type="inferred from homology"/>
<dbReference type="RefSeq" id="WP_040064230.1">
    <property type="nucleotide sequence ID" value="NZ_JXDG01000009.1"/>
</dbReference>
<name>A0A0C2IEA2_9PSED</name>
<evidence type="ECO:0000313" key="4">
    <source>
        <dbReference type="EMBL" id="KIH85290.1"/>
    </source>
</evidence>
<accession>A0A0C2IEA2</accession>
<dbReference type="Proteomes" id="UP000031535">
    <property type="component" value="Unassembled WGS sequence"/>
</dbReference>
<evidence type="ECO:0000256" key="3">
    <source>
        <dbReference type="SAM" id="MobiDB-lite"/>
    </source>
</evidence>
<dbReference type="EMBL" id="JXDG01000009">
    <property type="protein sequence ID" value="KIH85290.1"/>
    <property type="molecule type" value="Genomic_DNA"/>
</dbReference>
<dbReference type="SUPFAM" id="SSF51735">
    <property type="entry name" value="NAD(P)-binding Rossmann-fold domains"/>
    <property type="match status" value="1"/>
</dbReference>
<evidence type="ECO:0000256" key="1">
    <source>
        <dbReference type="ARBA" id="ARBA00006484"/>
    </source>
</evidence>
<dbReference type="InterPro" id="IPR002347">
    <property type="entry name" value="SDR_fam"/>
</dbReference>
<dbReference type="PRINTS" id="PR00081">
    <property type="entry name" value="GDHRDH"/>
</dbReference>
<comment type="caution">
    <text evidence="4">The sequence shown here is derived from an EMBL/GenBank/DDBJ whole genome shotgun (WGS) entry which is preliminary data.</text>
</comment>
<dbReference type="PANTHER" id="PTHR44196">
    <property type="entry name" value="DEHYDROGENASE/REDUCTASE SDR FAMILY MEMBER 7B"/>
    <property type="match status" value="1"/>
</dbReference>
<dbReference type="GO" id="GO:0016491">
    <property type="term" value="F:oxidoreductase activity"/>
    <property type="evidence" value="ECO:0007669"/>
    <property type="project" value="UniProtKB-KW"/>
</dbReference>
<sequence length="260" mass="28157">MSITPPRRVWLTGASSGIGAALAEVLLKSGVQLAVSARSVEPLQTLEKRYPDQLLLAPGDLTDSRQVREIGERITQTWGSLDTVILNAGTCEYVDAQAFDASIIERVVRTNLLASSYCIDVALPLLRSGLQPHLVGIASSVTFLPLPRAEAHGASKAGMRDLFESLRIDLADEGIAVTLVSPGFVDPPQARQNDFPMPLRWSAEKAADHICEQLRQRPLEIVFPALFMAGLWPLSRRPKRPQPATGKSMAHTSGHGKGNP</sequence>
<protein>
    <submittedName>
        <fullName evidence="4">Oxidoreductase, short-chain dehydrogenase/reductase family</fullName>
    </submittedName>
</protein>
<organism evidence="4 5">
    <name type="scientific">Pseudomonas batumici</name>
    <dbReference type="NCBI Taxonomy" id="226910"/>
    <lineage>
        <taxon>Bacteria</taxon>
        <taxon>Pseudomonadati</taxon>
        <taxon>Pseudomonadota</taxon>
        <taxon>Gammaproteobacteria</taxon>
        <taxon>Pseudomonadales</taxon>
        <taxon>Pseudomonadaceae</taxon>
        <taxon>Pseudomonas</taxon>
    </lineage>
</organism>
<dbReference type="GO" id="GO:0016020">
    <property type="term" value="C:membrane"/>
    <property type="evidence" value="ECO:0007669"/>
    <property type="project" value="TreeGrafter"/>
</dbReference>